<keyword evidence="10" id="KW-0732">Signal</keyword>
<keyword evidence="2 8" id="KW-0813">Transport</keyword>
<dbReference type="Pfam" id="PF00593">
    <property type="entry name" value="TonB_dep_Rec_b-barrel"/>
    <property type="match status" value="1"/>
</dbReference>
<dbReference type="RefSeq" id="WP_255897710.1">
    <property type="nucleotide sequence ID" value="NZ_JAFMZO010000001.1"/>
</dbReference>
<comment type="subcellular location">
    <subcellularLocation>
        <location evidence="1 8">Cell outer membrane</location>
        <topology evidence="1 8">Multi-pass membrane protein</topology>
    </subcellularLocation>
</comment>
<gene>
    <name evidence="13" type="ORF">ACFSJU_07460</name>
</gene>
<keyword evidence="4 8" id="KW-0812">Transmembrane</keyword>
<comment type="similarity">
    <text evidence="8 9">Belongs to the TonB-dependent receptor family.</text>
</comment>
<feature type="signal peptide" evidence="10">
    <location>
        <begin position="1"/>
        <end position="25"/>
    </location>
</feature>
<dbReference type="Proteomes" id="UP001597387">
    <property type="component" value="Unassembled WGS sequence"/>
</dbReference>
<dbReference type="SUPFAM" id="SSF56935">
    <property type="entry name" value="Porins"/>
    <property type="match status" value="1"/>
</dbReference>
<dbReference type="InterPro" id="IPR037066">
    <property type="entry name" value="Plug_dom_sf"/>
</dbReference>
<accession>A0ABW4ZJI4</accession>
<keyword evidence="7 8" id="KW-0998">Cell outer membrane</keyword>
<feature type="domain" description="TonB-dependent receptor-like beta-barrel" evidence="11">
    <location>
        <begin position="388"/>
        <end position="988"/>
    </location>
</feature>
<evidence type="ECO:0000313" key="14">
    <source>
        <dbReference type="Proteomes" id="UP001597387"/>
    </source>
</evidence>
<keyword evidence="3 8" id="KW-1134">Transmembrane beta strand</keyword>
<feature type="chain" id="PRO_5045104404" evidence="10">
    <location>
        <begin position="26"/>
        <end position="1037"/>
    </location>
</feature>
<evidence type="ECO:0000256" key="6">
    <source>
        <dbReference type="ARBA" id="ARBA00023136"/>
    </source>
</evidence>
<dbReference type="InterPro" id="IPR000531">
    <property type="entry name" value="Beta-barrel_TonB"/>
</dbReference>
<evidence type="ECO:0000313" key="13">
    <source>
        <dbReference type="EMBL" id="MFD2162225.1"/>
    </source>
</evidence>
<dbReference type="InterPro" id="IPR012910">
    <property type="entry name" value="Plug_dom"/>
</dbReference>
<evidence type="ECO:0000259" key="12">
    <source>
        <dbReference type="Pfam" id="PF07715"/>
    </source>
</evidence>
<dbReference type="Gene3D" id="2.40.170.20">
    <property type="entry name" value="TonB-dependent receptor, beta-barrel domain"/>
    <property type="match status" value="1"/>
</dbReference>
<comment type="caution">
    <text evidence="13">The sequence shown here is derived from an EMBL/GenBank/DDBJ whole genome shotgun (WGS) entry which is preliminary data.</text>
</comment>
<evidence type="ECO:0000256" key="3">
    <source>
        <dbReference type="ARBA" id="ARBA00022452"/>
    </source>
</evidence>
<evidence type="ECO:0000259" key="11">
    <source>
        <dbReference type="Pfam" id="PF00593"/>
    </source>
</evidence>
<sequence length="1037" mass="111406">MNLNFLQKIFLALLVCLWVNINAYAQTNFQIQGTVTGEDNLAIPGVNVIQKGTSNGVVADVDGKYSINISGTQGVLVFSFMGYVTKEVPVNGRSIINVSLESDVKLLDQVVVVGYGTAKKTNVVGALDVISSKSAGQNAATNAAQLLIGKSAGVQVINSSGVPGSSAQIIIRGTGSFKDASPLYVIDGIQGDFNSVSPQDIENITILKDASSTAIYGSAAANGVVIVTTKRAKTGAPKITFNTKMGTARAWRQLDPLNTSDYVDLIKDIAASNARPVPAKFTSGSLSDVTDWQKEILKTGMVSENYLNVSGGSDKVLYNLSIGHINQQAIVKDYRTSRLNTRLGLEETLGRFRFGQNINIRYTANKGQLASLQDAVRYAPYKPIHDASVLGGYSIVSNVDDNSNVNNPLQALGVRSQKNDGYLLFPQLFGEVNIIKGLKFRSQIAFTIGGGSSESFQTPYIASNFLTFGRQATSTASKSSTYTFENFFSYDKAFGKHDISATLGNSYIDAGSSSSIGVLGTNIANDNIPNISVALTQTVSNAGVGYGTQFGTLISYFGRLSYTYDGKYIINASMRRDGSSNFGVNNRFGNFPGGGVAWKFSEESFIKDNLPFISSGKLRAGWGRTGNNKINLFLTDVSTYSGTPTGNLVYSFGSNEAFYSGSTINMLSNPNLQWEQTDQTDLGLDLAFLNDRLNIGVDLYKRESTGLLVNVPLPTSNGIGNVLGGGGSIVTNAADAENEGIEVSVGYRSIPKKDFHYSINVNGARNKNNVISLGSQFQAPIRDGRINNLSAMTYTAKGFPIGSFYGYRVDHVAKDQGEIDALNAKAQGGVYQTGLKPGDFIFKDLTGDNRLTEADQEVLGNPMPKFIYGINGTVGYKNFDLNLVISGVSGLKLANTTRFFTHNAATGHNATTAILDRWKKPGDEAALPRAGQNATAAGNLRPSDFFIEDGSFMRVRNLTIGYTIPTKNLSRLAGNVLSSARIYFSAENLLTFTKYEGYDPEISTLDAGGEAFIFRRGMDNFQLPQPRIFMAGLSIGL</sequence>
<evidence type="ECO:0000256" key="7">
    <source>
        <dbReference type="ARBA" id="ARBA00023237"/>
    </source>
</evidence>
<organism evidence="13 14">
    <name type="scientific">Paradesertivirga mongoliensis</name>
    <dbReference type="NCBI Taxonomy" id="2100740"/>
    <lineage>
        <taxon>Bacteria</taxon>
        <taxon>Pseudomonadati</taxon>
        <taxon>Bacteroidota</taxon>
        <taxon>Sphingobacteriia</taxon>
        <taxon>Sphingobacteriales</taxon>
        <taxon>Sphingobacteriaceae</taxon>
        <taxon>Paradesertivirga</taxon>
    </lineage>
</organism>
<dbReference type="Gene3D" id="2.60.40.1120">
    <property type="entry name" value="Carboxypeptidase-like, regulatory domain"/>
    <property type="match status" value="1"/>
</dbReference>
<keyword evidence="6 8" id="KW-0472">Membrane</keyword>
<reference evidence="14" key="1">
    <citation type="journal article" date="2019" name="Int. J. Syst. Evol. Microbiol.">
        <title>The Global Catalogue of Microorganisms (GCM) 10K type strain sequencing project: providing services to taxonomists for standard genome sequencing and annotation.</title>
        <authorList>
            <consortium name="The Broad Institute Genomics Platform"/>
            <consortium name="The Broad Institute Genome Sequencing Center for Infectious Disease"/>
            <person name="Wu L."/>
            <person name="Ma J."/>
        </authorList>
    </citation>
    <scope>NUCLEOTIDE SEQUENCE [LARGE SCALE GENOMIC DNA]</scope>
    <source>
        <strain evidence="14">KCTC 42217</strain>
    </source>
</reference>
<dbReference type="InterPro" id="IPR036942">
    <property type="entry name" value="Beta-barrel_TonB_sf"/>
</dbReference>
<dbReference type="Pfam" id="PF13715">
    <property type="entry name" value="CarbopepD_reg_2"/>
    <property type="match status" value="1"/>
</dbReference>
<dbReference type="InterPro" id="IPR023997">
    <property type="entry name" value="TonB-dep_OMP_SusC/RagA_CS"/>
</dbReference>
<evidence type="ECO:0000256" key="1">
    <source>
        <dbReference type="ARBA" id="ARBA00004571"/>
    </source>
</evidence>
<name>A0ABW4ZJI4_9SPHI</name>
<evidence type="ECO:0000256" key="8">
    <source>
        <dbReference type="PROSITE-ProRule" id="PRU01360"/>
    </source>
</evidence>
<dbReference type="Pfam" id="PF07715">
    <property type="entry name" value="Plug"/>
    <property type="match status" value="1"/>
</dbReference>
<evidence type="ECO:0000256" key="2">
    <source>
        <dbReference type="ARBA" id="ARBA00022448"/>
    </source>
</evidence>
<dbReference type="NCBIfam" id="TIGR04057">
    <property type="entry name" value="SusC_RagA_signa"/>
    <property type="match status" value="1"/>
</dbReference>
<dbReference type="InterPro" id="IPR008969">
    <property type="entry name" value="CarboxyPept-like_regulatory"/>
</dbReference>
<dbReference type="EMBL" id="JBHUHZ010000001">
    <property type="protein sequence ID" value="MFD2162225.1"/>
    <property type="molecule type" value="Genomic_DNA"/>
</dbReference>
<keyword evidence="5 9" id="KW-0798">TonB box</keyword>
<dbReference type="Gene3D" id="2.170.130.10">
    <property type="entry name" value="TonB-dependent receptor, plug domain"/>
    <property type="match status" value="1"/>
</dbReference>
<keyword evidence="14" id="KW-1185">Reference proteome</keyword>
<evidence type="ECO:0000256" key="9">
    <source>
        <dbReference type="RuleBase" id="RU003357"/>
    </source>
</evidence>
<evidence type="ECO:0000256" key="4">
    <source>
        <dbReference type="ARBA" id="ARBA00022692"/>
    </source>
</evidence>
<dbReference type="InterPro" id="IPR023996">
    <property type="entry name" value="TonB-dep_OMP_SusC/RagA"/>
</dbReference>
<proteinExistence type="inferred from homology"/>
<evidence type="ECO:0000256" key="10">
    <source>
        <dbReference type="SAM" id="SignalP"/>
    </source>
</evidence>
<protein>
    <submittedName>
        <fullName evidence="13">SusC/RagA family TonB-linked outer membrane protein</fullName>
    </submittedName>
</protein>
<dbReference type="PROSITE" id="PS52016">
    <property type="entry name" value="TONB_DEPENDENT_REC_3"/>
    <property type="match status" value="1"/>
</dbReference>
<evidence type="ECO:0000256" key="5">
    <source>
        <dbReference type="ARBA" id="ARBA00023077"/>
    </source>
</evidence>
<dbReference type="InterPro" id="IPR039426">
    <property type="entry name" value="TonB-dep_rcpt-like"/>
</dbReference>
<dbReference type="NCBIfam" id="TIGR04056">
    <property type="entry name" value="OMP_RagA_SusC"/>
    <property type="match status" value="1"/>
</dbReference>
<feature type="domain" description="TonB-dependent receptor plug" evidence="12">
    <location>
        <begin position="120"/>
        <end position="224"/>
    </location>
</feature>
<dbReference type="SUPFAM" id="SSF49464">
    <property type="entry name" value="Carboxypeptidase regulatory domain-like"/>
    <property type="match status" value="1"/>
</dbReference>